<keyword evidence="2" id="KW-1185">Reference proteome</keyword>
<evidence type="ECO:0000313" key="2">
    <source>
        <dbReference type="Proteomes" id="UP000057981"/>
    </source>
</evidence>
<gene>
    <name evidence="1" type="ORF">APS56_05450</name>
</gene>
<proteinExistence type="predicted"/>
<evidence type="ECO:0000313" key="1">
    <source>
        <dbReference type="EMBL" id="ALJ04616.1"/>
    </source>
</evidence>
<protein>
    <submittedName>
        <fullName evidence="1">Uncharacterized protein</fullName>
    </submittedName>
</protein>
<dbReference type="OrthoDB" id="1442510at2"/>
<reference evidence="1 2" key="1">
    <citation type="submission" date="2015-10" db="EMBL/GenBank/DDBJ databases">
        <authorList>
            <person name="Gilbert D.G."/>
        </authorList>
    </citation>
    <scope>NUCLEOTIDE SEQUENCE [LARGE SCALE GENOMIC DNA]</scope>
    <source>
        <strain evidence="2">HZ-22</strain>
    </source>
</reference>
<organism evidence="1 2">
    <name type="scientific">Pseudalgibacter alginicilyticus</name>
    <dbReference type="NCBI Taxonomy" id="1736674"/>
    <lineage>
        <taxon>Bacteria</taxon>
        <taxon>Pseudomonadati</taxon>
        <taxon>Bacteroidota</taxon>
        <taxon>Flavobacteriia</taxon>
        <taxon>Flavobacteriales</taxon>
        <taxon>Flavobacteriaceae</taxon>
        <taxon>Pseudalgibacter</taxon>
    </lineage>
</organism>
<dbReference type="Proteomes" id="UP000057981">
    <property type="component" value="Chromosome"/>
</dbReference>
<dbReference type="AlphaFoldDB" id="A0A0P0D175"/>
<dbReference type="EMBL" id="CP012898">
    <property type="protein sequence ID" value="ALJ04616.1"/>
    <property type="molecule type" value="Genomic_DNA"/>
</dbReference>
<accession>A0A0P0D175</accession>
<dbReference type="RefSeq" id="WP_054725705.1">
    <property type="nucleotide sequence ID" value="NZ_CP012898.1"/>
</dbReference>
<dbReference type="KEGG" id="ahz:APS56_05450"/>
<name>A0A0P0D175_9FLAO</name>
<sequence>MKENFNTKTIHRTLPLLGLALLLLLSPCKVRNFIEAELNVPLTEVSNKSQTTFSNLDCSELELAANNLAQEKTSSEYSYTAVLDFYSPFVTSNFSNNYTQPHNSRNHSGSTIPLYILYQNFKDYL</sequence>